<comment type="caution">
    <text evidence="2">The sequence shown here is derived from an EMBL/GenBank/DDBJ whole genome shotgun (WGS) entry which is preliminary data.</text>
</comment>
<dbReference type="GO" id="GO:0006950">
    <property type="term" value="P:response to stress"/>
    <property type="evidence" value="ECO:0007669"/>
    <property type="project" value="TreeGrafter"/>
</dbReference>
<dbReference type="PANTHER" id="PTHR33164">
    <property type="entry name" value="TRANSCRIPTIONAL REGULATOR, MARR FAMILY"/>
    <property type="match status" value="1"/>
</dbReference>
<name>A0A7W6LES4_9HYPH</name>
<dbReference type="EMBL" id="JACIEC010000001">
    <property type="protein sequence ID" value="MBB4142862.1"/>
    <property type="molecule type" value="Genomic_DNA"/>
</dbReference>
<dbReference type="InterPro" id="IPR036388">
    <property type="entry name" value="WH-like_DNA-bd_sf"/>
</dbReference>
<dbReference type="InterPro" id="IPR039422">
    <property type="entry name" value="MarR/SlyA-like"/>
</dbReference>
<dbReference type="PANTHER" id="PTHR33164:SF57">
    <property type="entry name" value="MARR-FAMILY TRANSCRIPTIONAL REGULATOR"/>
    <property type="match status" value="1"/>
</dbReference>
<dbReference type="InterPro" id="IPR036390">
    <property type="entry name" value="WH_DNA-bd_sf"/>
</dbReference>
<dbReference type="PROSITE" id="PS50995">
    <property type="entry name" value="HTH_MARR_2"/>
    <property type="match status" value="1"/>
</dbReference>
<proteinExistence type="predicted"/>
<dbReference type="RefSeq" id="WP_062552948.1">
    <property type="nucleotide sequence ID" value="NZ_CP049250.1"/>
</dbReference>
<evidence type="ECO:0000313" key="3">
    <source>
        <dbReference type="Proteomes" id="UP000519897"/>
    </source>
</evidence>
<dbReference type="AlphaFoldDB" id="A0A7W6LES4"/>
<dbReference type="Pfam" id="PF12802">
    <property type="entry name" value="MarR_2"/>
    <property type="match status" value="1"/>
</dbReference>
<keyword evidence="3" id="KW-1185">Reference proteome</keyword>
<keyword evidence="2" id="KW-0238">DNA-binding</keyword>
<reference evidence="2 3" key="1">
    <citation type="submission" date="2020-08" db="EMBL/GenBank/DDBJ databases">
        <title>Genomic Encyclopedia of Type Strains, Phase IV (KMG-IV): sequencing the most valuable type-strain genomes for metagenomic binning, comparative biology and taxonomic classification.</title>
        <authorList>
            <person name="Goeker M."/>
        </authorList>
    </citation>
    <scope>NUCLEOTIDE SEQUENCE [LARGE SCALE GENOMIC DNA]</scope>
    <source>
        <strain evidence="2 3">DSM 29514</strain>
    </source>
</reference>
<dbReference type="SUPFAM" id="SSF46785">
    <property type="entry name" value="Winged helix' DNA-binding domain"/>
    <property type="match status" value="1"/>
</dbReference>
<sequence>MTKDHAHLRNVESANPDAQRIGDTMTRMRVMMGRRVISRLAIARAAPGLELSQLDILDVVRRLRADQQPVTVGAIADAMRLDASRGSRLVAELVARGILRRDACQEDGRRSLIQITDAGEALLSELRNVKQGMIEQVLEDWSPEERHVFGALFERFIDRFDQIAQLSDQE</sequence>
<dbReference type="InterPro" id="IPR000835">
    <property type="entry name" value="HTH_MarR-typ"/>
</dbReference>
<dbReference type="PRINTS" id="PR00598">
    <property type="entry name" value="HTHMARR"/>
</dbReference>
<feature type="domain" description="HTH marR-type" evidence="1">
    <location>
        <begin position="18"/>
        <end position="158"/>
    </location>
</feature>
<gene>
    <name evidence="2" type="ORF">GGQ72_001361</name>
</gene>
<evidence type="ECO:0000259" key="1">
    <source>
        <dbReference type="PROSITE" id="PS50995"/>
    </source>
</evidence>
<protein>
    <submittedName>
        <fullName evidence="2">DNA-binding MarR family transcriptional regulator</fullName>
    </submittedName>
</protein>
<dbReference type="Gene3D" id="1.10.10.10">
    <property type="entry name" value="Winged helix-like DNA-binding domain superfamily/Winged helix DNA-binding domain"/>
    <property type="match status" value="1"/>
</dbReference>
<dbReference type="Proteomes" id="UP000519897">
    <property type="component" value="Unassembled WGS sequence"/>
</dbReference>
<dbReference type="GO" id="GO:0003677">
    <property type="term" value="F:DNA binding"/>
    <property type="evidence" value="ECO:0007669"/>
    <property type="project" value="UniProtKB-KW"/>
</dbReference>
<accession>A0A7W6LES4</accession>
<dbReference type="GO" id="GO:0003700">
    <property type="term" value="F:DNA-binding transcription factor activity"/>
    <property type="evidence" value="ECO:0007669"/>
    <property type="project" value="InterPro"/>
</dbReference>
<organism evidence="2 3">
    <name type="scientific">Rhizobium rhizoryzae</name>
    <dbReference type="NCBI Taxonomy" id="451876"/>
    <lineage>
        <taxon>Bacteria</taxon>
        <taxon>Pseudomonadati</taxon>
        <taxon>Pseudomonadota</taxon>
        <taxon>Alphaproteobacteria</taxon>
        <taxon>Hyphomicrobiales</taxon>
        <taxon>Rhizobiaceae</taxon>
        <taxon>Rhizobium/Agrobacterium group</taxon>
        <taxon>Rhizobium</taxon>
    </lineage>
</organism>
<dbReference type="SMART" id="SM00347">
    <property type="entry name" value="HTH_MARR"/>
    <property type="match status" value="1"/>
</dbReference>
<evidence type="ECO:0000313" key="2">
    <source>
        <dbReference type="EMBL" id="MBB4142862.1"/>
    </source>
</evidence>